<accession>A0A3E0HFN1</accession>
<dbReference type="Gene3D" id="1.10.357.10">
    <property type="entry name" value="Tetracycline Repressor, domain 2"/>
    <property type="match status" value="1"/>
</dbReference>
<dbReference type="GO" id="GO:0003677">
    <property type="term" value="F:DNA binding"/>
    <property type="evidence" value="ECO:0007669"/>
    <property type="project" value="UniProtKB-UniRule"/>
</dbReference>
<dbReference type="InterPro" id="IPR036271">
    <property type="entry name" value="Tet_transcr_reg_TetR-rel_C_sf"/>
</dbReference>
<gene>
    <name evidence="6" type="ORF">BCF44_10821</name>
</gene>
<dbReference type="PROSITE" id="PS50977">
    <property type="entry name" value="HTH_TETR_2"/>
    <property type="match status" value="1"/>
</dbReference>
<dbReference type="InterPro" id="IPR001647">
    <property type="entry name" value="HTH_TetR"/>
</dbReference>
<evidence type="ECO:0000256" key="2">
    <source>
        <dbReference type="ARBA" id="ARBA00023125"/>
    </source>
</evidence>
<protein>
    <submittedName>
        <fullName evidence="6">AcrR family transcriptional regulator</fullName>
    </submittedName>
</protein>
<comment type="caution">
    <text evidence="6">The sequence shown here is derived from an EMBL/GenBank/DDBJ whole genome shotgun (WGS) entry which is preliminary data.</text>
</comment>
<proteinExistence type="predicted"/>
<evidence type="ECO:0000313" key="6">
    <source>
        <dbReference type="EMBL" id="REH44541.1"/>
    </source>
</evidence>
<evidence type="ECO:0000259" key="5">
    <source>
        <dbReference type="PROSITE" id="PS50977"/>
    </source>
</evidence>
<sequence>MTRPGPRERLLAATSTLSYTEGVGVGLDAILRTADVARRSVYQHFGGKDNLLAETIGEASRADLDMIAERMDRAGTDPRARLLAFLDFYLDRSAQTYFRGCRFVAADLGLPDPEHPVHVRTRLHYERMRDFLMIELSALGHPDGAGAADRLQLIVEGMLAQRGTRPGAGPEAAARALFEQVLEER</sequence>
<keyword evidence="3" id="KW-0804">Transcription</keyword>
<evidence type="ECO:0000256" key="1">
    <source>
        <dbReference type="ARBA" id="ARBA00023015"/>
    </source>
</evidence>
<dbReference type="EMBL" id="QUNO01000008">
    <property type="protein sequence ID" value="REH44541.1"/>
    <property type="molecule type" value="Genomic_DNA"/>
</dbReference>
<keyword evidence="2 4" id="KW-0238">DNA-binding</keyword>
<dbReference type="SUPFAM" id="SSF46689">
    <property type="entry name" value="Homeodomain-like"/>
    <property type="match status" value="1"/>
</dbReference>
<organism evidence="6 7">
    <name type="scientific">Kutzneria buriramensis</name>
    <dbReference type="NCBI Taxonomy" id="1045776"/>
    <lineage>
        <taxon>Bacteria</taxon>
        <taxon>Bacillati</taxon>
        <taxon>Actinomycetota</taxon>
        <taxon>Actinomycetes</taxon>
        <taxon>Pseudonocardiales</taxon>
        <taxon>Pseudonocardiaceae</taxon>
        <taxon>Kutzneria</taxon>
    </lineage>
</organism>
<dbReference type="OrthoDB" id="4214267at2"/>
<dbReference type="RefSeq" id="WP_116176499.1">
    <property type="nucleotide sequence ID" value="NZ_CP144375.1"/>
</dbReference>
<dbReference type="SUPFAM" id="SSF48498">
    <property type="entry name" value="Tetracyclin repressor-like, C-terminal domain"/>
    <property type="match status" value="1"/>
</dbReference>
<evidence type="ECO:0000256" key="3">
    <source>
        <dbReference type="ARBA" id="ARBA00023163"/>
    </source>
</evidence>
<feature type="DNA-binding region" description="H-T-H motif" evidence="4">
    <location>
        <begin position="26"/>
        <end position="45"/>
    </location>
</feature>
<dbReference type="PANTHER" id="PTHR47506">
    <property type="entry name" value="TRANSCRIPTIONAL REGULATORY PROTEIN"/>
    <property type="match status" value="1"/>
</dbReference>
<keyword evidence="7" id="KW-1185">Reference proteome</keyword>
<dbReference type="InterPro" id="IPR009057">
    <property type="entry name" value="Homeodomain-like_sf"/>
</dbReference>
<feature type="domain" description="HTH tetR-type" evidence="5">
    <location>
        <begin position="4"/>
        <end position="63"/>
    </location>
</feature>
<dbReference type="PANTHER" id="PTHR47506:SF3">
    <property type="entry name" value="HTH-TYPE TRANSCRIPTIONAL REGULATOR LMRA"/>
    <property type="match status" value="1"/>
</dbReference>
<reference evidence="6 7" key="1">
    <citation type="submission" date="2018-08" db="EMBL/GenBank/DDBJ databases">
        <title>Genomic Encyclopedia of Archaeal and Bacterial Type Strains, Phase II (KMG-II): from individual species to whole genera.</title>
        <authorList>
            <person name="Goeker M."/>
        </authorList>
    </citation>
    <scope>NUCLEOTIDE SEQUENCE [LARGE SCALE GENOMIC DNA]</scope>
    <source>
        <strain evidence="6 7">DSM 45791</strain>
    </source>
</reference>
<dbReference type="AlphaFoldDB" id="A0A3E0HFN1"/>
<keyword evidence="1" id="KW-0805">Transcription regulation</keyword>
<name>A0A3E0HFN1_9PSEU</name>
<evidence type="ECO:0000256" key="4">
    <source>
        <dbReference type="PROSITE-ProRule" id="PRU00335"/>
    </source>
</evidence>
<evidence type="ECO:0000313" key="7">
    <source>
        <dbReference type="Proteomes" id="UP000256269"/>
    </source>
</evidence>
<dbReference type="Pfam" id="PF00440">
    <property type="entry name" value="TetR_N"/>
    <property type="match status" value="1"/>
</dbReference>
<dbReference type="Proteomes" id="UP000256269">
    <property type="component" value="Unassembled WGS sequence"/>
</dbReference>